<keyword evidence="8 10" id="KW-0472">Membrane</keyword>
<dbReference type="FunFam" id="1.25.10.10:FF:000020">
    <property type="entry name" value="AP-2 complex subunit alpha"/>
    <property type="match status" value="1"/>
</dbReference>
<evidence type="ECO:0000256" key="10">
    <source>
        <dbReference type="PIRNR" id="PIRNR037091"/>
    </source>
</evidence>
<keyword evidence="4 10" id="KW-0813">Transport</keyword>
<dbReference type="InterPro" id="IPR016024">
    <property type="entry name" value="ARM-type_fold"/>
</dbReference>
<keyword evidence="14" id="KW-1185">Reference proteome</keyword>
<evidence type="ECO:0000313" key="13">
    <source>
        <dbReference type="Ensembl" id="ENSSTUP00000054205.1"/>
    </source>
</evidence>
<name>A0A674A574_SALTR</name>
<reference evidence="13" key="2">
    <citation type="submission" date="2025-09" db="UniProtKB">
        <authorList>
            <consortium name="Ensembl"/>
        </authorList>
    </citation>
    <scope>IDENTIFICATION</scope>
</reference>
<comment type="subunit">
    <text evidence="10">Adaptor protein complex 2 (AP-2) is a heterotetramer composed of two large adaptins (alpha-type subunit AP2A1 or AP2A2 and beta-type subunit AP2B1), a medium adaptin (mu-type subunit AP2M1) and a small adaptin (sigma-type subunit AP2S1).</text>
</comment>
<dbReference type="InterPro" id="IPR017104">
    <property type="entry name" value="AP2_complex_asu"/>
</dbReference>
<dbReference type="Pfam" id="PF02883">
    <property type="entry name" value="Alpha_adaptinC2"/>
    <property type="match status" value="1"/>
</dbReference>
<evidence type="ECO:0000256" key="8">
    <source>
        <dbReference type="ARBA" id="ARBA00023136"/>
    </source>
</evidence>
<dbReference type="Gene3D" id="1.25.10.10">
    <property type="entry name" value="Leucine-rich Repeat Variant"/>
    <property type="match status" value="1"/>
</dbReference>
<feature type="binding site" evidence="11">
    <location>
        <position position="43"/>
    </location>
    <ligand>
        <name>a 1,2-diacyl-sn-glycero-3-phospho-(1D-myo-inositol-3,4,5-trisphosphate)</name>
        <dbReference type="ChEBI" id="CHEBI:57836"/>
    </ligand>
</feature>
<evidence type="ECO:0000313" key="14">
    <source>
        <dbReference type="Proteomes" id="UP000472277"/>
    </source>
</evidence>
<dbReference type="InterPro" id="IPR013041">
    <property type="entry name" value="Clathrin_app_Ig-like_sf"/>
</dbReference>
<dbReference type="GO" id="GO:0030122">
    <property type="term" value="C:AP-2 adaptor complex"/>
    <property type="evidence" value="ECO:0007669"/>
    <property type="project" value="InterPro"/>
</dbReference>
<dbReference type="Ensembl" id="ENSSTUT00000056689.1">
    <property type="protein sequence ID" value="ENSSTUP00000054205.1"/>
    <property type="gene ID" value="ENSSTUG00000022231.1"/>
</dbReference>
<dbReference type="InterPro" id="IPR012295">
    <property type="entry name" value="TBP_dom_sf"/>
</dbReference>
<feature type="binding site" evidence="11">
    <location>
        <position position="53"/>
    </location>
    <ligand>
        <name>a 1,2-diacyl-sn-glycero-3-phospho-(1D-myo-inositol-3,4,5-trisphosphate)</name>
        <dbReference type="ChEBI" id="CHEBI:57836"/>
    </ligand>
</feature>
<dbReference type="InterPro" id="IPR050840">
    <property type="entry name" value="Adaptor_Complx_Large_Subunit"/>
</dbReference>
<comment type="function">
    <text evidence="10">Component of the adaptor protein complex 2 (AP-2). Adaptor protein complexes function in protein transport via transport vesicles in different membrane traffic pathways. Adaptor protein complexes are vesicle coat components and appear to be involved in cargo selection and vesicle formation. AP-2 is involved in clathrin-dependent endocytosis in which cargo proteins are incorporated into vesicles surrounded by clathrin (clathrin-coated vesicles, CCVs) which are destined for fusion with the early endosome. The clathrin lattice serves as a mechanical scaffold but is itself unable to bind directly to membrane components. Clathrin-associated adaptor protein (AP) complexes which can bind directly to both the clathrin lattice and to the lipid and protein components of membranes are considered to be the major clathrin adaptors contributing the CCV formation. AP-2 also serves as a cargo receptor to selectively sort the membrane proteins involved in receptor-mediated endocytosis. AP-2 seems to play a role in the recycling of synaptic vesicle membranes from the presynaptic surface. AP-2 recognizes Y-X-X-[FILMV] (Y-X-X-Phi) and [ED]-X-X-X-L-[LI] endocytosis signal motifs within the cytosolic tails of transmembrane cargo molecules. AP-2 may also play a role in maintaining normal post-endocytic trafficking through the ARF6-regulated, non-clathrin pathway. The AP-2 alpha subunit binds polyphosphoinositide-containing lipids, positioning AP-2 on the membrane. The AP-2 alpha subunit acts via its C-terminal appendage domain as a scaffolding platform for endocytic accessory proteins. The AP-2 alpha and AP-2 sigma subunits are thought to contribute to the recognition of the [ED]-X-X-X-L-[LI] motif.</text>
</comment>
<accession>A0A674A574</accession>
<evidence type="ECO:0000256" key="4">
    <source>
        <dbReference type="ARBA" id="ARBA00022448"/>
    </source>
</evidence>
<feature type="binding site" evidence="11">
    <location>
        <begin position="11"/>
        <end position="12"/>
    </location>
    <ligand>
        <name>a 1,2-diacyl-sn-glycero-3-phospho-(1D-myo-inositol-3,4,5-trisphosphate)</name>
        <dbReference type="ChEBI" id="CHEBI:57836"/>
    </ligand>
</feature>
<organism evidence="13 14">
    <name type="scientific">Salmo trutta</name>
    <name type="common">Brown trout</name>
    <dbReference type="NCBI Taxonomy" id="8032"/>
    <lineage>
        <taxon>Eukaryota</taxon>
        <taxon>Metazoa</taxon>
        <taxon>Chordata</taxon>
        <taxon>Craniata</taxon>
        <taxon>Vertebrata</taxon>
        <taxon>Euteleostomi</taxon>
        <taxon>Actinopterygii</taxon>
        <taxon>Neopterygii</taxon>
        <taxon>Teleostei</taxon>
        <taxon>Protacanthopterygii</taxon>
        <taxon>Salmoniformes</taxon>
        <taxon>Salmonidae</taxon>
        <taxon>Salmoninae</taxon>
        <taxon>Salmo</taxon>
    </lineage>
</organism>
<dbReference type="SUPFAM" id="SSF55711">
    <property type="entry name" value="Subdomain of clathrin and coatomer appendage domain"/>
    <property type="match status" value="1"/>
</dbReference>
<evidence type="ECO:0000256" key="3">
    <source>
        <dbReference type="ARBA" id="ARBA00006613"/>
    </source>
</evidence>
<evidence type="ECO:0000259" key="12">
    <source>
        <dbReference type="SMART" id="SM00809"/>
    </source>
</evidence>
<dbReference type="SMART" id="SM00809">
    <property type="entry name" value="Alpha_adaptinC2"/>
    <property type="match status" value="1"/>
</dbReference>
<keyword evidence="5" id="KW-1003">Cell membrane</keyword>
<feature type="binding site" evidence="11">
    <location>
        <begin position="57"/>
        <end position="61"/>
    </location>
    <ligand>
        <name>a 1,2-diacyl-sn-glycero-3-phospho-(1D-myo-inositol-3,4,5-trisphosphate)</name>
        <dbReference type="ChEBI" id="CHEBI:57836"/>
    </ligand>
</feature>
<dbReference type="InterPro" id="IPR003164">
    <property type="entry name" value="Clathrin_a-adaptin_app_sub_C"/>
</dbReference>
<gene>
    <name evidence="13" type="primary">AP2A1</name>
    <name evidence="13" type="synonym">ap2a1</name>
</gene>
<evidence type="ECO:0000256" key="1">
    <source>
        <dbReference type="ARBA" id="ARBA00004236"/>
    </source>
</evidence>
<dbReference type="PIRSF" id="PIRSF037091">
    <property type="entry name" value="AP2_complex_alpha"/>
    <property type="match status" value="1"/>
</dbReference>
<protein>
    <recommendedName>
        <fullName evidence="10">AP-2 complex subunit alpha</fullName>
    </recommendedName>
</protein>
<evidence type="ECO:0000256" key="6">
    <source>
        <dbReference type="ARBA" id="ARBA00022583"/>
    </source>
</evidence>
<dbReference type="InterPro" id="IPR002553">
    <property type="entry name" value="Clathrin/coatomer_adapt-like_N"/>
</dbReference>
<dbReference type="SUPFAM" id="SSF48371">
    <property type="entry name" value="ARM repeat"/>
    <property type="match status" value="1"/>
</dbReference>
<dbReference type="AlphaFoldDB" id="A0A674A574"/>
<dbReference type="SUPFAM" id="SSF49348">
    <property type="entry name" value="Clathrin adaptor appendage domain"/>
    <property type="match status" value="1"/>
</dbReference>
<evidence type="ECO:0000256" key="9">
    <source>
        <dbReference type="ARBA" id="ARBA00023176"/>
    </source>
</evidence>
<keyword evidence="7 10" id="KW-0653">Protein transport</keyword>
<dbReference type="InterPro" id="IPR009028">
    <property type="entry name" value="Coatomer/calthrin_app_sub_C"/>
</dbReference>
<dbReference type="Pfam" id="PF02296">
    <property type="entry name" value="Alpha_adaptin_C"/>
    <property type="match status" value="1"/>
</dbReference>
<dbReference type="Gene3D" id="2.60.40.1230">
    <property type="match status" value="1"/>
</dbReference>
<dbReference type="GO" id="GO:0035615">
    <property type="term" value="F:clathrin adaptor activity"/>
    <property type="evidence" value="ECO:0007669"/>
    <property type="project" value="InterPro"/>
</dbReference>
<evidence type="ECO:0000256" key="11">
    <source>
        <dbReference type="PIRSR" id="PIRSR037091-1"/>
    </source>
</evidence>
<dbReference type="FunFam" id="3.30.310.10:FF:000004">
    <property type="entry name" value="AP-2 complex subunit alpha"/>
    <property type="match status" value="1"/>
</dbReference>
<dbReference type="Proteomes" id="UP000472277">
    <property type="component" value="Chromosome 32"/>
</dbReference>
<sequence>MPAVSKGDGMRGLAVFISDIRNCKSKEAEIKRINKELANIRSKFKGDKALDGYSKKKYVCKLLFIFLLGHDIDFGHMEAVNLLSSNKYTEKQIGYLFISVLVNSNSELIRLINNAIKNDLSSRNPTFMCLALHCIANVGSREMAEAFAGEIPRILVAGDTMDSVKQSAALCLLRLYKASPDLVLMGEWTSRVVHLLNDQHMGVVTAAISLITCLSSKNPDEFKTCVSLAVSRLSRVCVRIVSSASTDLQDYTYYFVPAPWLSCKLLRLLQCYPPPEDGAVKGRLVECLETILNKAQEPPKSKKVQHSNAKNAILFEAISLIIHYDSEPNLLVRACNQLGQFLQHRETNLRYLALESMCTLASSEFSHEAVKTHIETVINALKTERDVSVRQRAADLLYAMCDRSNAKQIVAEMLSYLETADYSIREEMVLKVAILAEKYAVDYSWYVDTILNLIRIAGDYVSEEVWYRVIQIVINRDDVQGYAAKTVFEALQAPACHENMVKVGGYILGEFGNLIAGDPRSSPLVQFNLLHSKFHLCSVPTRALLLSAYIKFINLFPETKATIQEVLRSDSQIRNSDVELQQRAVEYLKLSSIASTDVLATVLEEMPPFPERESSILAKLKKKKGPGAVSVELEDGKERGELNVCGHPFKLVDSAISATPFADRPNSMFTLSLSLSIFLFVFQSTPSPSADLLGLRSAAPVSGAAPSAGSLLVDVFSEAGPAASSAGVNDDGFLRFVCKNNGVLFENQLLQIGIKSEYRQNLGRMYLFYGNKTSVQFVSFSTTTKTVEPLVEGGAQVQQVINIECLTDFIDAPLLNIKFRYGGALQNISLKLPVTINKFFQPTEMAAADFFQRWKQLSQPQQEAQKIFKASHGMDTEVLKAKLLGLGTALLENVDPNPENYVCAGVIQTKAQQVGCLLRLEPNAQAQMYRLTLRSSKDTVSQRVCDLLAEQF</sequence>
<dbReference type="Gene3D" id="3.30.310.10">
    <property type="entry name" value="TATA-Binding Protein"/>
    <property type="match status" value="1"/>
</dbReference>
<comment type="similarity">
    <text evidence="3 10">Belongs to the adaptor complexes large subunit family.</text>
</comment>
<comment type="subcellular location">
    <subcellularLocation>
        <location evidence="1">Cell membrane</location>
    </subcellularLocation>
    <subcellularLocation>
        <location evidence="2">Membrane</location>
        <location evidence="2">Coated pit</location>
        <topology evidence="2">Peripheral membrane protein</topology>
        <orientation evidence="2">Cytoplasmic side</orientation>
    </subcellularLocation>
</comment>
<dbReference type="FunFam" id="2.60.40.1230:FF:000003">
    <property type="entry name" value="AP-2 complex subunit alpha"/>
    <property type="match status" value="1"/>
</dbReference>
<dbReference type="InterPro" id="IPR011989">
    <property type="entry name" value="ARM-like"/>
</dbReference>
<dbReference type="GeneTree" id="ENSGT00950000182838"/>
<dbReference type="PANTHER" id="PTHR22780">
    <property type="entry name" value="ADAPTIN, ALPHA/GAMMA/EPSILON"/>
    <property type="match status" value="1"/>
</dbReference>
<feature type="domain" description="Clathrin adaptor alpha/beta/gamma-adaptin appendage Ig-like subdomain" evidence="12">
    <location>
        <begin position="734"/>
        <end position="833"/>
    </location>
</feature>
<proteinExistence type="inferred from homology"/>
<dbReference type="GO" id="GO:0006886">
    <property type="term" value="P:intracellular protein transport"/>
    <property type="evidence" value="ECO:0007669"/>
    <property type="project" value="UniProtKB-UniRule"/>
</dbReference>
<evidence type="ECO:0000256" key="7">
    <source>
        <dbReference type="ARBA" id="ARBA00022927"/>
    </source>
</evidence>
<evidence type="ECO:0000256" key="2">
    <source>
        <dbReference type="ARBA" id="ARBA00004277"/>
    </source>
</evidence>
<dbReference type="GO" id="GO:0072583">
    <property type="term" value="P:clathrin-dependent endocytosis"/>
    <property type="evidence" value="ECO:0007669"/>
    <property type="project" value="InterPro"/>
</dbReference>
<evidence type="ECO:0000256" key="5">
    <source>
        <dbReference type="ARBA" id="ARBA00022475"/>
    </source>
</evidence>
<reference evidence="13" key="1">
    <citation type="submission" date="2025-08" db="UniProtKB">
        <authorList>
            <consortium name="Ensembl"/>
        </authorList>
    </citation>
    <scope>IDENTIFICATION</scope>
</reference>
<keyword evidence="9 10" id="KW-0168">Coated pit</keyword>
<keyword evidence="6 10" id="KW-0254">Endocytosis</keyword>
<dbReference type="InterPro" id="IPR008152">
    <property type="entry name" value="Clathrin_a/b/g-adaptin_app_Ig"/>
</dbReference>
<dbReference type="Pfam" id="PF01602">
    <property type="entry name" value="Adaptin_N"/>
    <property type="match status" value="1"/>
</dbReference>